<organism evidence="2 3">
    <name type="scientific">Sorangium cellulosum (strain So ce56)</name>
    <name type="common">Polyangium cellulosum (strain So ce56)</name>
    <dbReference type="NCBI Taxonomy" id="448385"/>
    <lineage>
        <taxon>Bacteria</taxon>
        <taxon>Pseudomonadati</taxon>
        <taxon>Myxococcota</taxon>
        <taxon>Polyangia</taxon>
        <taxon>Polyangiales</taxon>
        <taxon>Polyangiaceae</taxon>
        <taxon>Sorangium</taxon>
    </lineage>
</organism>
<dbReference type="InterPro" id="IPR011055">
    <property type="entry name" value="Dup_hybrid_motif"/>
</dbReference>
<dbReference type="CDD" id="cd12797">
    <property type="entry name" value="M23_peptidase"/>
    <property type="match status" value="1"/>
</dbReference>
<dbReference type="InterPro" id="IPR050570">
    <property type="entry name" value="Cell_wall_metabolism_enzyme"/>
</dbReference>
<dbReference type="InterPro" id="IPR016047">
    <property type="entry name" value="M23ase_b-sheet_dom"/>
</dbReference>
<name>A9GRX2_SORC5</name>
<sequence>MTRFDIISSMCGNSGTIADMRVPVIVVSLLTIAACDRGAPSSSSSTTGAQASADPAPIASAAPVVSASSAPAEAPDASAAPAAADTADAAASAAAADAGPPAADDSRLSVEGRAVQGGLLRAKLNGKLRRMAFPGHRVTVSDEGEFLIAFSRNAPAQEKLTITFDDGQVLEKIFDVEPRKFEVDKVDHLPENMVKLDMATRVKLTQAEKKLDAIRNKYTKRNCYKNGFIWPSKGPITSRYGQPRLLNGTDGGIHWGVDIAVPVGTPVRAPACGKVVLVEKDLPLSGHTVIIDHGQGLTSTFIHLHGFAVKVNDEVKQGQVIATVGMTGRTNGPHLDWRMNLFETRVDPELLISAAK</sequence>
<dbReference type="PANTHER" id="PTHR21666">
    <property type="entry name" value="PEPTIDASE-RELATED"/>
    <property type="match status" value="1"/>
</dbReference>
<proteinExistence type="predicted"/>
<dbReference type="HOGENOM" id="CLU_029425_5_5_7"/>
<dbReference type="PROSITE" id="PS51257">
    <property type="entry name" value="PROKAR_LIPOPROTEIN"/>
    <property type="match status" value="1"/>
</dbReference>
<dbReference type="Gene3D" id="2.70.70.10">
    <property type="entry name" value="Glucose Permease (Domain IIA)"/>
    <property type="match status" value="1"/>
</dbReference>
<dbReference type="STRING" id="448385.sce3533"/>
<evidence type="ECO:0000259" key="1">
    <source>
        <dbReference type="Pfam" id="PF01551"/>
    </source>
</evidence>
<dbReference type="SUPFAM" id="SSF51261">
    <property type="entry name" value="Duplicated hybrid motif"/>
    <property type="match status" value="1"/>
</dbReference>
<reference evidence="2 3" key="1">
    <citation type="journal article" date="2007" name="Nat. Biotechnol.">
        <title>Complete genome sequence of the myxobacterium Sorangium cellulosum.</title>
        <authorList>
            <person name="Schneiker S."/>
            <person name="Perlova O."/>
            <person name="Kaiser O."/>
            <person name="Gerth K."/>
            <person name="Alici A."/>
            <person name="Altmeyer M.O."/>
            <person name="Bartels D."/>
            <person name="Bekel T."/>
            <person name="Beyer S."/>
            <person name="Bode E."/>
            <person name="Bode H.B."/>
            <person name="Bolten C.J."/>
            <person name="Choudhuri J.V."/>
            <person name="Doss S."/>
            <person name="Elnakady Y.A."/>
            <person name="Frank B."/>
            <person name="Gaigalat L."/>
            <person name="Goesmann A."/>
            <person name="Groeger C."/>
            <person name="Gross F."/>
            <person name="Jelsbak L."/>
            <person name="Jelsbak L."/>
            <person name="Kalinowski J."/>
            <person name="Kegler C."/>
            <person name="Knauber T."/>
            <person name="Konietzny S."/>
            <person name="Kopp M."/>
            <person name="Krause L."/>
            <person name="Krug D."/>
            <person name="Linke B."/>
            <person name="Mahmud T."/>
            <person name="Martinez-Arias R."/>
            <person name="McHardy A.C."/>
            <person name="Merai M."/>
            <person name="Meyer F."/>
            <person name="Mormann S."/>
            <person name="Munoz-Dorado J."/>
            <person name="Perez J."/>
            <person name="Pradella S."/>
            <person name="Rachid S."/>
            <person name="Raddatz G."/>
            <person name="Rosenau F."/>
            <person name="Rueckert C."/>
            <person name="Sasse F."/>
            <person name="Scharfe M."/>
            <person name="Schuster S.C."/>
            <person name="Suen G."/>
            <person name="Treuner-Lange A."/>
            <person name="Velicer G.J."/>
            <person name="Vorholter F.-J."/>
            <person name="Weissman K.J."/>
            <person name="Welch R.D."/>
            <person name="Wenzel S.C."/>
            <person name="Whitworth D.E."/>
            <person name="Wilhelm S."/>
            <person name="Wittmann C."/>
            <person name="Bloecker H."/>
            <person name="Puehler A."/>
            <person name="Mueller R."/>
        </authorList>
    </citation>
    <scope>NUCLEOTIDE SEQUENCE [LARGE SCALE GENOMIC DNA]</scope>
    <source>
        <strain evidence="3">So ce56</strain>
    </source>
</reference>
<accession>A9GRX2</accession>
<dbReference type="BioCyc" id="SCEL448385:SCE_RS18075-MONOMER"/>
<dbReference type="AlphaFoldDB" id="A9GRX2"/>
<gene>
    <name evidence="2" type="ordered locus">sce3533</name>
</gene>
<dbReference type="Pfam" id="PF01551">
    <property type="entry name" value="Peptidase_M23"/>
    <property type="match status" value="1"/>
</dbReference>
<protein>
    <submittedName>
        <fullName evidence="2">Peptidase, M23/M37 family</fullName>
    </submittedName>
</protein>
<evidence type="ECO:0000313" key="2">
    <source>
        <dbReference type="EMBL" id="CAN93693.1"/>
    </source>
</evidence>
<dbReference type="Proteomes" id="UP000002139">
    <property type="component" value="Chromosome"/>
</dbReference>
<feature type="domain" description="M23ase beta-sheet core" evidence="1">
    <location>
        <begin position="253"/>
        <end position="348"/>
    </location>
</feature>
<dbReference type="KEGG" id="scl:sce3533"/>
<evidence type="ECO:0000313" key="3">
    <source>
        <dbReference type="Proteomes" id="UP000002139"/>
    </source>
</evidence>
<dbReference type="eggNOG" id="COG0739">
    <property type="taxonomic scope" value="Bacteria"/>
</dbReference>
<keyword evidence="3" id="KW-1185">Reference proteome</keyword>
<dbReference type="GO" id="GO:0004222">
    <property type="term" value="F:metalloendopeptidase activity"/>
    <property type="evidence" value="ECO:0007669"/>
    <property type="project" value="TreeGrafter"/>
</dbReference>
<dbReference type="PANTHER" id="PTHR21666:SF285">
    <property type="entry name" value="M23 FAMILY METALLOPEPTIDASE"/>
    <property type="match status" value="1"/>
</dbReference>
<dbReference type="EMBL" id="AM746676">
    <property type="protein sequence ID" value="CAN93693.1"/>
    <property type="molecule type" value="Genomic_DNA"/>
</dbReference>